<evidence type="ECO:0000313" key="2">
    <source>
        <dbReference type="EMBL" id="KAK1925720.1"/>
    </source>
</evidence>
<accession>A0AAD9FT68</accession>
<evidence type="ECO:0000313" key="3">
    <source>
        <dbReference type="Proteomes" id="UP001182556"/>
    </source>
</evidence>
<feature type="compositionally biased region" description="Polar residues" evidence="1">
    <location>
        <begin position="234"/>
        <end position="258"/>
    </location>
</feature>
<organism evidence="2 3">
    <name type="scientific">Papiliotrema laurentii</name>
    <name type="common">Cryptococcus laurentii</name>
    <dbReference type="NCBI Taxonomy" id="5418"/>
    <lineage>
        <taxon>Eukaryota</taxon>
        <taxon>Fungi</taxon>
        <taxon>Dikarya</taxon>
        <taxon>Basidiomycota</taxon>
        <taxon>Agaricomycotina</taxon>
        <taxon>Tremellomycetes</taxon>
        <taxon>Tremellales</taxon>
        <taxon>Rhynchogastremaceae</taxon>
        <taxon>Papiliotrema</taxon>
    </lineage>
</organism>
<sequence>MSAADSKPSVAAYHRQLSSQISSLLRATGSTKPPTVPLATRKARHSATATTTTNTTSSTSVSKISSAQSTDQDRSNASSPDQTQPTSPSHTHVSPPLPSKTPEAKVVNKSALLAQREEEHDKAWKQAGAQLYKALPPTFNLVLDKPSRSGQPSTATTPSSFSPPRQRQGISQATMEKGMKGLGIDLAISDSQDSAIKMGLMVENPWVPNPPSPSKRLSSVPIEVRRLVPRPSRESLSAQSGCSPQQASASSYANGKQHPSSRRRSQESGNGSRMAAALRAEQIQASSRDVKETEDEKFEEYERRREMRLKKRFAELDARVCQWREAVPPVSTIEFPEIEPTPPTPSIASGMLRLSPFFPRPTSLPFGSAPSAPDAGVRFRALDALLGDMSLVHPSSSSPIIPLPTKPQLHPSSVVLKPLTPMDPLPGLEKILGWSAERSPSVNEGLPTPKAGLVSGVFSCP</sequence>
<dbReference type="EMBL" id="JAODAN010000003">
    <property type="protein sequence ID" value="KAK1925720.1"/>
    <property type="molecule type" value="Genomic_DNA"/>
</dbReference>
<evidence type="ECO:0000256" key="1">
    <source>
        <dbReference type="SAM" id="MobiDB-lite"/>
    </source>
</evidence>
<feature type="compositionally biased region" description="Low complexity" evidence="1">
    <location>
        <begin position="46"/>
        <end position="70"/>
    </location>
</feature>
<feature type="region of interest" description="Disordered" evidence="1">
    <location>
        <begin position="24"/>
        <end position="106"/>
    </location>
</feature>
<feature type="region of interest" description="Disordered" evidence="1">
    <location>
        <begin position="142"/>
        <end position="170"/>
    </location>
</feature>
<reference evidence="2" key="1">
    <citation type="submission" date="2023-02" db="EMBL/GenBank/DDBJ databases">
        <title>Identification and recombinant expression of a fungal hydrolase from Papiliotrema laurentii that hydrolyzes apple cutin and clears colloidal polyester polyurethane.</title>
        <authorList>
            <consortium name="DOE Joint Genome Institute"/>
            <person name="Roman V.A."/>
            <person name="Bojanowski C."/>
            <person name="Crable B.R."/>
            <person name="Wagner D.N."/>
            <person name="Hung C.S."/>
            <person name="Nadeau L.J."/>
            <person name="Schratz L."/>
            <person name="Haridas S."/>
            <person name="Pangilinan J."/>
            <person name="Lipzen A."/>
            <person name="Na H."/>
            <person name="Yan M."/>
            <person name="Ng V."/>
            <person name="Grigoriev I.V."/>
            <person name="Spatafora J.W."/>
            <person name="Barlow D."/>
            <person name="Biffinger J."/>
            <person name="Kelley-Loughnane N."/>
            <person name="Varaljay V.A."/>
            <person name="Crookes-Goodson W.J."/>
        </authorList>
    </citation>
    <scope>NUCLEOTIDE SEQUENCE</scope>
    <source>
        <strain evidence="2">5307AH</strain>
    </source>
</reference>
<comment type="caution">
    <text evidence="2">The sequence shown here is derived from an EMBL/GenBank/DDBJ whole genome shotgun (WGS) entry which is preliminary data.</text>
</comment>
<keyword evidence="3" id="KW-1185">Reference proteome</keyword>
<proteinExistence type="predicted"/>
<feature type="region of interest" description="Disordered" evidence="1">
    <location>
        <begin position="230"/>
        <end position="302"/>
    </location>
</feature>
<dbReference type="AlphaFoldDB" id="A0AAD9FT68"/>
<name>A0AAD9FT68_PAPLA</name>
<feature type="compositionally biased region" description="Low complexity" evidence="1">
    <location>
        <begin position="152"/>
        <end position="164"/>
    </location>
</feature>
<feature type="compositionally biased region" description="Low complexity" evidence="1">
    <location>
        <begin position="78"/>
        <end position="94"/>
    </location>
</feature>
<dbReference type="Proteomes" id="UP001182556">
    <property type="component" value="Unassembled WGS sequence"/>
</dbReference>
<gene>
    <name evidence="2" type="ORF">DB88DRAFT_209006</name>
</gene>
<protein>
    <submittedName>
        <fullName evidence="2">Uncharacterized protein</fullName>
    </submittedName>
</protein>